<gene>
    <name evidence="2" type="ORF">GRFL_0911</name>
</gene>
<dbReference type="EMBL" id="CP016359">
    <property type="protein sequence ID" value="APU67635.1"/>
    <property type="molecule type" value="Genomic_DNA"/>
</dbReference>
<dbReference type="RefSeq" id="WP_083643494.1">
    <property type="nucleotide sequence ID" value="NZ_AMRU01000018.1"/>
</dbReference>
<dbReference type="Pfam" id="PF25056">
    <property type="entry name" value="DUF7793"/>
    <property type="match status" value="1"/>
</dbReference>
<protein>
    <recommendedName>
        <fullName evidence="1">DUF7793 domain-containing protein</fullName>
    </recommendedName>
</protein>
<dbReference type="Gene3D" id="3.40.1680.10">
    <property type="entry name" value="yp_829618.1 domain like"/>
    <property type="match status" value="1"/>
</dbReference>
<dbReference type="KEGG" id="gfl:GRFL_0911"/>
<dbReference type="Gene3D" id="3.40.970.30">
    <property type="entry name" value="yp_829618.1 like domains"/>
    <property type="match status" value="1"/>
</dbReference>
<sequence length="122" mass="13644">MIRGEDYAHLWIEEGILHFVYKPNTVIDLEAARAIVKTRLRFQNGTPYPILCDVRLMKTASKGAREYLAEKGCINTLAVAFVIDQAYSGTLIKAFITISNPSVPTKAFTTIAEALSFLSRYN</sequence>
<dbReference type="AlphaFoldDB" id="A0A1L7I3B6"/>
<evidence type="ECO:0000313" key="2">
    <source>
        <dbReference type="EMBL" id="APU67635.1"/>
    </source>
</evidence>
<dbReference type="STRING" id="1229726.GRFL_0911"/>
<keyword evidence="3" id="KW-1185">Reference proteome</keyword>
<evidence type="ECO:0000259" key="1">
    <source>
        <dbReference type="Pfam" id="PF25056"/>
    </source>
</evidence>
<dbReference type="InterPro" id="IPR056695">
    <property type="entry name" value="DUF7793"/>
</dbReference>
<feature type="domain" description="DUF7793" evidence="1">
    <location>
        <begin position="10"/>
        <end position="121"/>
    </location>
</feature>
<reference evidence="2 3" key="1">
    <citation type="submission" date="2016-07" db="EMBL/GenBank/DDBJ databases">
        <title>Multi-omics approach to identify versatile polysaccharide utilization systems of a marine flavobacterium Gramella flava.</title>
        <authorList>
            <person name="Tang K."/>
        </authorList>
    </citation>
    <scope>NUCLEOTIDE SEQUENCE [LARGE SCALE GENOMIC DNA]</scope>
    <source>
        <strain evidence="2 3">JLT2011</strain>
    </source>
</reference>
<accession>A0A1L7I3B6</accession>
<dbReference type="OrthoDB" id="957652at2"/>
<evidence type="ECO:0000313" key="3">
    <source>
        <dbReference type="Proteomes" id="UP000186230"/>
    </source>
</evidence>
<dbReference type="Proteomes" id="UP000186230">
    <property type="component" value="Chromosome"/>
</dbReference>
<name>A0A1L7I3B6_9FLAO</name>
<organism evidence="2 3">
    <name type="scientific">Christiangramia flava JLT2011</name>
    <dbReference type="NCBI Taxonomy" id="1229726"/>
    <lineage>
        <taxon>Bacteria</taxon>
        <taxon>Pseudomonadati</taxon>
        <taxon>Bacteroidota</taxon>
        <taxon>Flavobacteriia</taxon>
        <taxon>Flavobacteriales</taxon>
        <taxon>Flavobacteriaceae</taxon>
        <taxon>Christiangramia</taxon>
    </lineage>
</organism>
<proteinExistence type="predicted"/>